<proteinExistence type="predicted"/>
<keyword evidence="1" id="KW-0812">Transmembrane</keyword>
<keyword evidence="1" id="KW-1133">Transmembrane helix</keyword>
<protein>
    <recommendedName>
        <fullName evidence="2">Sulfotransferase domain-containing protein</fullName>
    </recommendedName>
</protein>
<gene>
    <name evidence="3" type="ORF">GCM10007874_64580</name>
</gene>
<evidence type="ECO:0000313" key="3">
    <source>
        <dbReference type="EMBL" id="GLS23437.1"/>
    </source>
</evidence>
<dbReference type="Gene3D" id="3.40.50.300">
    <property type="entry name" value="P-loop containing nucleotide triphosphate hydrolases"/>
    <property type="match status" value="1"/>
</dbReference>
<feature type="transmembrane region" description="Helical" evidence="1">
    <location>
        <begin position="288"/>
        <end position="309"/>
    </location>
</feature>
<dbReference type="SUPFAM" id="SSF52540">
    <property type="entry name" value="P-loop containing nucleoside triphosphate hydrolases"/>
    <property type="match status" value="1"/>
</dbReference>
<dbReference type="InterPro" id="IPR027417">
    <property type="entry name" value="P-loop_NTPase"/>
</dbReference>
<feature type="domain" description="Sulfotransferase" evidence="2">
    <location>
        <begin position="4"/>
        <end position="184"/>
    </location>
</feature>
<dbReference type="Proteomes" id="UP001156882">
    <property type="component" value="Unassembled WGS sequence"/>
</dbReference>
<organism evidence="3 4">
    <name type="scientific">Labrys miyagiensis</name>
    <dbReference type="NCBI Taxonomy" id="346912"/>
    <lineage>
        <taxon>Bacteria</taxon>
        <taxon>Pseudomonadati</taxon>
        <taxon>Pseudomonadota</taxon>
        <taxon>Alphaproteobacteria</taxon>
        <taxon>Hyphomicrobiales</taxon>
        <taxon>Xanthobacteraceae</taxon>
        <taxon>Labrys</taxon>
    </lineage>
</organism>
<name>A0ABQ6CV17_9HYPH</name>
<dbReference type="Pfam" id="PF00685">
    <property type="entry name" value="Sulfotransfer_1"/>
    <property type="match status" value="1"/>
</dbReference>
<evidence type="ECO:0000256" key="1">
    <source>
        <dbReference type="SAM" id="Phobius"/>
    </source>
</evidence>
<keyword evidence="1" id="KW-0472">Membrane</keyword>
<reference evidence="4" key="1">
    <citation type="journal article" date="2019" name="Int. J. Syst. Evol. Microbiol.">
        <title>The Global Catalogue of Microorganisms (GCM) 10K type strain sequencing project: providing services to taxonomists for standard genome sequencing and annotation.</title>
        <authorList>
            <consortium name="The Broad Institute Genomics Platform"/>
            <consortium name="The Broad Institute Genome Sequencing Center for Infectious Disease"/>
            <person name="Wu L."/>
            <person name="Ma J."/>
        </authorList>
    </citation>
    <scope>NUCLEOTIDE SEQUENCE [LARGE SCALE GENOMIC DNA]</scope>
    <source>
        <strain evidence="4">NBRC 101365</strain>
    </source>
</reference>
<keyword evidence="4" id="KW-1185">Reference proteome</keyword>
<sequence>MARHILVACMPKSASTFVSNALAAAAGLQKIELVPEYGRREQELCEIRLAEAAGIDYVAQQHTKYSNWTEQLCDEYRVSMIVLVRSLFDIVVSLRDHVHRESPVSSMFYLEKKHISQNDAEMERMIAMLAIPWYINFYMGWRSSKSARIFAYEDIIADPEKVVGEMLAFSGVSLRKEQIAAGIKTAMGDGSRINVGKAGRGRSLQASTVSMIMEMLSMYPDIQDDAYVLMMKAQAADILAARADESEVALPLVVPAAVVKSASRQPFKRRMERFVRRKVRLFGGTRNQAIATGLLVLACAYFAFLPNLIPNSLMGGRIDDFVVPAICVFFAARLLTRIKIRRVPVKGR</sequence>
<dbReference type="InterPro" id="IPR000863">
    <property type="entry name" value="Sulfotransferase_dom"/>
</dbReference>
<accession>A0ABQ6CV17</accession>
<comment type="caution">
    <text evidence="3">The sequence shown here is derived from an EMBL/GenBank/DDBJ whole genome shotgun (WGS) entry which is preliminary data.</text>
</comment>
<evidence type="ECO:0000259" key="2">
    <source>
        <dbReference type="Pfam" id="PF00685"/>
    </source>
</evidence>
<feature type="transmembrane region" description="Helical" evidence="1">
    <location>
        <begin position="321"/>
        <end position="338"/>
    </location>
</feature>
<evidence type="ECO:0000313" key="4">
    <source>
        <dbReference type="Proteomes" id="UP001156882"/>
    </source>
</evidence>
<dbReference type="RefSeq" id="WP_284316372.1">
    <property type="nucleotide sequence ID" value="NZ_BSPC01000075.1"/>
</dbReference>
<dbReference type="EMBL" id="BSPC01000075">
    <property type="protein sequence ID" value="GLS23437.1"/>
    <property type="molecule type" value="Genomic_DNA"/>
</dbReference>